<accession>A0A0D0CS18</accession>
<dbReference type="HOGENOM" id="CLU_2705556_0_0_1"/>
<proteinExistence type="predicted"/>
<evidence type="ECO:0000313" key="1">
    <source>
        <dbReference type="EMBL" id="KIK78193.1"/>
    </source>
</evidence>
<dbReference type="AlphaFoldDB" id="A0A0D0CS18"/>
<reference evidence="2" key="2">
    <citation type="submission" date="2015-01" db="EMBL/GenBank/DDBJ databases">
        <title>Evolutionary Origins and Diversification of the Mycorrhizal Mutualists.</title>
        <authorList>
            <consortium name="DOE Joint Genome Institute"/>
            <consortium name="Mycorrhizal Genomics Consortium"/>
            <person name="Kohler A."/>
            <person name="Kuo A."/>
            <person name="Nagy L.G."/>
            <person name="Floudas D."/>
            <person name="Copeland A."/>
            <person name="Barry K.W."/>
            <person name="Cichocki N."/>
            <person name="Veneault-Fourrey C."/>
            <person name="LaButti K."/>
            <person name="Lindquist E.A."/>
            <person name="Lipzen A."/>
            <person name="Lundell T."/>
            <person name="Morin E."/>
            <person name="Murat C."/>
            <person name="Riley R."/>
            <person name="Ohm R."/>
            <person name="Sun H."/>
            <person name="Tunlid A."/>
            <person name="Henrissat B."/>
            <person name="Grigoriev I.V."/>
            <person name="Hibbett D.S."/>
            <person name="Martin F."/>
        </authorList>
    </citation>
    <scope>NUCLEOTIDE SEQUENCE [LARGE SCALE GENOMIC DNA]</scope>
    <source>
        <strain evidence="2">Ve08.2h10</strain>
    </source>
</reference>
<organism evidence="1 2">
    <name type="scientific">Paxillus rubicundulus Ve08.2h10</name>
    <dbReference type="NCBI Taxonomy" id="930991"/>
    <lineage>
        <taxon>Eukaryota</taxon>
        <taxon>Fungi</taxon>
        <taxon>Dikarya</taxon>
        <taxon>Basidiomycota</taxon>
        <taxon>Agaricomycotina</taxon>
        <taxon>Agaricomycetes</taxon>
        <taxon>Agaricomycetidae</taxon>
        <taxon>Boletales</taxon>
        <taxon>Paxilineae</taxon>
        <taxon>Paxillaceae</taxon>
        <taxon>Paxillus</taxon>
    </lineage>
</organism>
<gene>
    <name evidence="1" type="ORF">PAXRUDRAFT_339204</name>
</gene>
<dbReference type="Proteomes" id="UP000054538">
    <property type="component" value="Unassembled WGS sequence"/>
</dbReference>
<sequence length="73" mass="8495">MIFKWWSLHASRESTRTGRISYCLFASRESTRTGRISYCLFTFDSLAYISIRDILTSTRRSDGGASYMRKGHM</sequence>
<dbReference type="EMBL" id="KN826678">
    <property type="protein sequence ID" value="KIK78193.1"/>
    <property type="molecule type" value="Genomic_DNA"/>
</dbReference>
<name>A0A0D0CS18_9AGAM</name>
<reference evidence="1 2" key="1">
    <citation type="submission" date="2014-04" db="EMBL/GenBank/DDBJ databases">
        <authorList>
            <consortium name="DOE Joint Genome Institute"/>
            <person name="Kuo A."/>
            <person name="Kohler A."/>
            <person name="Jargeat P."/>
            <person name="Nagy L.G."/>
            <person name="Floudas D."/>
            <person name="Copeland A."/>
            <person name="Barry K.W."/>
            <person name="Cichocki N."/>
            <person name="Veneault-Fourrey C."/>
            <person name="LaButti K."/>
            <person name="Lindquist E.A."/>
            <person name="Lipzen A."/>
            <person name="Lundell T."/>
            <person name="Morin E."/>
            <person name="Murat C."/>
            <person name="Sun H."/>
            <person name="Tunlid A."/>
            <person name="Henrissat B."/>
            <person name="Grigoriev I.V."/>
            <person name="Hibbett D.S."/>
            <person name="Martin F."/>
            <person name="Nordberg H.P."/>
            <person name="Cantor M.N."/>
            <person name="Hua S.X."/>
        </authorList>
    </citation>
    <scope>NUCLEOTIDE SEQUENCE [LARGE SCALE GENOMIC DNA]</scope>
    <source>
        <strain evidence="1 2">Ve08.2h10</strain>
    </source>
</reference>
<protein>
    <submittedName>
        <fullName evidence="1">Unplaced genomic scaffold scaffold_1856, whole genome shotgun sequence</fullName>
    </submittedName>
</protein>
<dbReference type="InParanoid" id="A0A0D0CS18"/>
<keyword evidence="2" id="KW-1185">Reference proteome</keyword>
<evidence type="ECO:0000313" key="2">
    <source>
        <dbReference type="Proteomes" id="UP000054538"/>
    </source>
</evidence>